<feature type="region of interest" description="Disordered" evidence="9">
    <location>
        <begin position="239"/>
        <end position="259"/>
    </location>
</feature>
<keyword evidence="7 8" id="KW-0460">Magnesium</keyword>
<feature type="active site" evidence="8">
    <location>
        <position position="41"/>
    </location>
</feature>
<comment type="cofactor">
    <cofactor evidence="8">
        <name>Mg(2+)</name>
        <dbReference type="ChEBI" id="CHEBI:18420"/>
    </cofactor>
</comment>
<dbReference type="EC" id="6.3.3.3" evidence="8"/>
<dbReference type="GO" id="GO:0042803">
    <property type="term" value="F:protein homodimerization activity"/>
    <property type="evidence" value="ECO:0007669"/>
    <property type="project" value="UniProtKB-ARBA"/>
</dbReference>
<comment type="subcellular location">
    <subcellularLocation>
        <location evidence="8">Cytoplasm</location>
    </subcellularLocation>
</comment>
<evidence type="ECO:0000256" key="1">
    <source>
        <dbReference type="ARBA" id="ARBA00022490"/>
    </source>
</evidence>
<dbReference type="PIRSF" id="PIRSF006755">
    <property type="entry name" value="DTB_synth"/>
    <property type="match status" value="1"/>
</dbReference>
<dbReference type="GO" id="GO:0009102">
    <property type="term" value="P:biotin biosynthetic process"/>
    <property type="evidence" value="ECO:0007669"/>
    <property type="project" value="UniProtKB-UniRule"/>
</dbReference>
<dbReference type="AlphaFoldDB" id="A0A261RPS9"/>
<dbReference type="Proteomes" id="UP000216857">
    <property type="component" value="Unassembled WGS sequence"/>
</dbReference>
<feature type="binding site" evidence="8">
    <location>
        <begin position="16"/>
        <end position="21"/>
    </location>
    <ligand>
        <name>ATP</name>
        <dbReference type="ChEBI" id="CHEBI:30616"/>
    </ligand>
</feature>
<dbReference type="UniPathway" id="UPA00078">
    <property type="reaction ID" value="UER00161"/>
</dbReference>
<keyword evidence="11" id="KW-1185">Reference proteome</keyword>
<dbReference type="PANTHER" id="PTHR43210:SF5">
    <property type="entry name" value="DETHIOBIOTIN SYNTHETASE"/>
    <property type="match status" value="1"/>
</dbReference>
<accession>A0A261RPS9</accession>
<name>A0A261RPS9_9BORD</name>
<dbReference type="RefSeq" id="WP_094846009.1">
    <property type="nucleotide sequence ID" value="NZ_NEVJ01000001.1"/>
</dbReference>
<keyword evidence="5 8" id="KW-0093">Biotin biosynthesis</keyword>
<keyword evidence="2 8" id="KW-0436">Ligase</keyword>
<dbReference type="SUPFAM" id="SSF52540">
    <property type="entry name" value="P-loop containing nucleoside triphosphate hydrolases"/>
    <property type="match status" value="1"/>
</dbReference>
<keyword evidence="6 8" id="KW-0067">ATP-binding</keyword>
<protein>
    <recommendedName>
        <fullName evidence="8">ATP-dependent dethiobiotin synthetase BioD</fullName>
        <ecNumber evidence="8">6.3.3.3</ecNumber>
    </recommendedName>
    <alternativeName>
        <fullName evidence="8">DTB synthetase</fullName>
        <shortName evidence="8">DTBS</shortName>
    </alternativeName>
    <alternativeName>
        <fullName evidence="8">Dethiobiotin synthase</fullName>
    </alternativeName>
</protein>
<feature type="binding site" evidence="8">
    <location>
        <begin position="120"/>
        <end position="123"/>
    </location>
    <ligand>
        <name>ATP</name>
        <dbReference type="ChEBI" id="CHEBI:30616"/>
    </ligand>
</feature>
<evidence type="ECO:0000256" key="3">
    <source>
        <dbReference type="ARBA" id="ARBA00022723"/>
    </source>
</evidence>
<comment type="similarity">
    <text evidence="8">Belongs to the dethiobiotin synthetase family.</text>
</comment>
<feature type="binding site" evidence="8">
    <location>
        <position position="20"/>
    </location>
    <ligand>
        <name>Mg(2+)</name>
        <dbReference type="ChEBI" id="CHEBI:18420"/>
    </ligand>
</feature>
<keyword evidence="3 8" id="KW-0479">Metal-binding</keyword>
<dbReference type="Gene3D" id="3.40.50.300">
    <property type="entry name" value="P-loop containing nucleotide triphosphate hydrolases"/>
    <property type="match status" value="1"/>
</dbReference>
<organism evidence="10 11">
    <name type="scientific">Bordetella genomosp. 9</name>
    <dbReference type="NCBI Taxonomy" id="1416803"/>
    <lineage>
        <taxon>Bacteria</taxon>
        <taxon>Pseudomonadati</taxon>
        <taxon>Pseudomonadota</taxon>
        <taxon>Betaproteobacteria</taxon>
        <taxon>Burkholderiales</taxon>
        <taxon>Alcaligenaceae</taxon>
        <taxon>Bordetella</taxon>
    </lineage>
</organism>
<feature type="binding site" evidence="8">
    <location>
        <begin position="213"/>
        <end position="215"/>
    </location>
    <ligand>
        <name>ATP</name>
        <dbReference type="ChEBI" id="CHEBI:30616"/>
    </ligand>
</feature>
<evidence type="ECO:0000256" key="4">
    <source>
        <dbReference type="ARBA" id="ARBA00022741"/>
    </source>
</evidence>
<dbReference type="CDD" id="cd03109">
    <property type="entry name" value="DTBS"/>
    <property type="match status" value="1"/>
</dbReference>
<dbReference type="InterPro" id="IPR004472">
    <property type="entry name" value="DTB_synth_BioD"/>
</dbReference>
<evidence type="ECO:0000256" key="8">
    <source>
        <dbReference type="HAMAP-Rule" id="MF_00336"/>
    </source>
</evidence>
<comment type="pathway">
    <text evidence="8">Cofactor biosynthesis; biotin biosynthesis; biotin from 7,8-diaminononanoate: step 1/2.</text>
</comment>
<dbReference type="FunFam" id="3.40.50.300:FF:000292">
    <property type="entry name" value="ATP-dependent dethiobiotin synthetase BioD"/>
    <property type="match status" value="1"/>
</dbReference>
<dbReference type="EMBL" id="NEVJ01000001">
    <property type="protein sequence ID" value="OZI26921.1"/>
    <property type="molecule type" value="Genomic_DNA"/>
</dbReference>
<dbReference type="InterPro" id="IPR027417">
    <property type="entry name" value="P-loop_NTPase"/>
</dbReference>
<reference evidence="10" key="1">
    <citation type="submission" date="2017-05" db="EMBL/GenBank/DDBJ databases">
        <title>Complete and WGS of Bordetella genogroups.</title>
        <authorList>
            <person name="Spilker T."/>
            <person name="Lipuma J."/>
        </authorList>
    </citation>
    <scope>NUCLEOTIDE SEQUENCE</scope>
    <source>
        <strain evidence="10">AU21707</strain>
    </source>
</reference>
<dbReference type="STRING" id="1416803.CAL13_07910"/>
<evidence type="ECO:0000256" key="7">
    <source>
        <dbReference type="ARBA" id="ARBA00022842"/>
    </source>
</evidence>
<comment type="caution">
    <text evidence="10">The sequence shown here is derived from an EMBL/GenBank/DDBJ whole genome shotgun (WGS) entry which is preliminary data.</text>
</comment>
<keyword evidence="4 8" id="KW-0547">Nucleotide-binding</keyword>
<comment type="caution">
    <text evidence="8">Lacks conserved residue(s) required for the propagation of feature annotation.</text>
</comment>
<evidence type="ECO:0000313" key="11">
    <source>
        <dbReference type="Proteomes" id="UP000216857"/>
    </source>
</evidence>
<dbReference type="NCBIfam" id="TIGR00347">
    <property type="entry name" value="bioD"/>
    <property type="match status" value="1"/>
</dbReference>
<evidence type="ECO:0000256" key="6">
    <source>
        <dbReference type="ARBA" id="ARBA00022840"/>
    </source>
</evidence>
<dbReference type="PANTHER" id="PTHR43210">
    <property type="entry name" value="DETHIOBIOTIN SYNTHETASE"/>
    <property type="match status" value="1"/>
</dbReference>
<proteinExistence type="inferred from homology"/>
<dbReference type="Pfam" id="PF13500">
    <property type="entry name" value="AAA_26"/>
    <property type="match status" value="1"/>
</dbReference>
<dbReference type="GO" id="GO:0005829">
    <property type="term" value="C:cytosol"/>
    <property type="evidence" value="ECO:0007669"/>
    <property type="project" value="TreeGrafter"/>
</dbReference>
<sequence>MTHHQASYFVAGTDTEIGKTLAACALLHAFAAHGLSTAAMKPIAAGAQQDAGGTWRNDDADLLADAATVAVPRALSTPFLLRAAAAPHLVARQEGVTLDIGHIVRCHRDVSTRARITIVEGVGGFRVPLDDDRDTGDLARALALPVILVVGMRLGCLNHALLTAEAIAACGLRMAGWIANGIDPAMPLGQENLETLRVRLARLHGAPLLGAIPWLPAPTGQAAAACLDVGALIPRPAAPGPAGSSLPSPCTGLRRSACR</sequence>
<evidence type="ECO:0000256" key="2">
    <source>
        <dbReference type="ARBA" id="ARBA00022598"/>
    </source>
</evidence>
<feature type="binding site" evidence="8">
    <location>
        <position position="120"/>
    </location>
    <ligand>
        <name>Mg(2+)</name>
        <dbReference type="ChEBI" id="CHEBI:18420"/>
    </ligand>
</feature>
<feature type="binding site" evidence="8">
    <location>
        <position position="59"/>
    </location>
    <ligand>
        <name>ATP</name>
        <dbReference type="ChEBI" id="CHEBI:30616"/>
    </ligand>
</feature>
<comment type="subunit">
    <text evidence="8">Homodimer.</text>
</comment>
<dbReference type="HAMAP" id="MF_00336">
    <property type="entry name" value="BioD"/>
    <property type="match status" value="1"/>
</dbReference>
<keyword evidence="1 8" id="KW-0963">Cytoplasm</keyword>
<evidence type="ECO:0000313" key="10">
    <source>
        <dbReference type="EMBL" id="OZI26921.1"/>
    </source>
</evidence>
<evidence type="ECO:0000256" key="9">
    <source>
        <dbReference type="SAM" id="MobiDB-lite"/>
    </source>
</evidence>
<dbReference type="OrthoDB" id="9802097at2"/>
<feature type="binding site" evidence="8">
    <location>
        <position position="59"/>
    </location>
    <ligand>
        <name>Mg(2+)</name>
        <dbReference type="ChEBI" id="CHEBI:18420"/>
    </ligand>
</feature>
<comment type="function">
    <text evidence="8">Catalyzes a mechanistically unusual reaction, the ATP-dependent insertion of CO2 between the N7 and N8 nitrogen atoms of 7,8-diaminopelargonic acid (DAPA, also called 7,8-diammoniononanoate) to form a ureido ring.</text>
</comment>
<dbReference type="GO" id="GO:0000287">
    <property type="term" value="F:magnesium ion binding"/>
    <property type="evidence" value="ECO:0007669"/>
    <property type="project" value="UniProtKB-UniRule"/>
</dbReference>
<dbReference type="GO" id="GO:0005524">
    <property type="term" value="F:ATP binding"/>
    <property type="evidence" value="ECO:0007669"/>
    <property type="project" value="UniProtKB-UniRule"/>
</dbReference>
<gene>
    <name evidence="8" type="primary">bioD</name>
    <name evidence="10" type="ORF">CAL26_03925</name>
</gene>
<evidence type="ECO:0000256" key="5">
    <source>
        <dbReference type="ARBA" id="ARBA00022756"/>
    </source>
</evidence>
<comment type="catalytic activity">
    <reaction evidence="8">
        <text>(7R,8S)-7,8-diammoniononanoate + CO2 + ATP = (4R,5S)-dethiobiotin + ADP + phosphate + 3 H(+)</text>
        <dbReference type="Rhea" id="RHEA:15805"/>
        <dbReference type="ChEBI" id="CHEBI:15378"/>
        <dbReference type="ChEBI" id="CHEBI:16526"/>
        <dbReference type="ChEBI" id="CHEBI:30616"/>
        <dbReference type="ChEBI" id="CHEBI:43474"/>
        <dbReference type="ChEBI" id="CHEBI:149469"/>
        <dbReference type="ChEBI" id="CHEBI:149473"/>
        <dbReference type="ChEBI" id="CHEBI:456216"/>
        <dbReference type="EC" id="6.3.3.3"/>
    </reaction>
</comment>
<feature type="compositionally biased region" description="Low complexity" evidence="9">
    <location>
        <begin position="239"/>
        <end position="249"/>
    </location>
</feature>
<dbReference type="GO" id="GO:0004141">
    <property type="term" value="F:dethiobiotin synthase activity"/>
    <property type="evidence" value="ECO:0007669"/>
    <property type="project" value="UniProtKB-UniRule"/>
</dbReference>